<dbReference type="InterPro" id="IPR005000">
    <property type="entry name" value="Aldolase/citrate-lyase_domain"/>
</dbReference>
<feature type="non-terminal residue" evidence="5">
    <location>
        <position position="89"/>
    </location>
</feature>
<dbReference type="GO" id="GO:0046872">
    <property type="term" value="F:metal ion binding"/>
    <property type="evidence" value="ECO:0007669"/>
    <property type="project" value="UniProtKB-KW"/>
</dbReference>
<sequence length="89" mass="10001">MKNLLKEKLQKGEVVIGTFVSLGHPDVTERLSRLGFDWLVIDGEHSPMGLETMQQMLQAMNGSNCTPIVRPQWNDMVIIKRVLDISAHG</sequence>
<accession>X1TDA1</accession>
<evidence type="ECO:0000256" key="1">
    <source>
        <dbReference type="ARBA" id="ARBA00005568"/>
    </source>
</evidence>
<reference evidence="5" key="1">
    <citation type="journal article" date="2014" name="Front. Microbiol.">
        <title>High frequency of phylogenetically diverse reductive dehalogenase-homologous genes in deep subseafloor sedimentary metagenomes.</title>
        <authorList>
            <person name="Kawai M."/>
            <person name="Futagami T."/>
            <person name="Toyoda A."/>
            <person name="Takaki Y."/>
            <person name="Nishi S."/>
            <person name="Hori S."/>
            <person name="Arai W."/>
            <person name="Tsubouchi T."/>
            <person name="Morono Y."/>
            <person name="Uchiyama I."/>
            <person name="Ito T."/>
            <person name="Fujiyama A."/>
            <person name="Inagaki F."/>
            <person name="Takami H."/>
        </authorList>
    </citation>
    <scope>NUCLEOTIDE SEQUENCE</scope>
    <source>
        <strain evidence="5">Expedition CK06-06</strain>
    </source>
</reference>
<evidence type="ECO:0000259" key="4">
    <source>
        <dbReference type="Pfam" id="PF03328"/>
    </source>
</evidence>
<dbReference type="AlphaFoldDB" id="X1TDA1"/>
<proteinExistence type="inferred from homology"/>
<keyword evidence="3" id="KW-0456">Lyase</keyword>
<comment type="caution">
    <text evidence="5">The sequence shown here is derived from an EMBL/GenBank/DDBJ whole genome shotgun (WGS) entry which is preliminary data.</text>
</comment>
<keyword evidence="2" id="KW-0479">Metal-binding</keyword>
<dbReference type="InterPro" id="IPR040442">
    <property type="entry name" value="Pyrv_kinase-like_dom_sf"/>
</dbReference>
<dbReference type="GO" id="GO:0005737">
    <property type="term" value="C:cytoplasm"/>
    <property type="evidence" value="ECO:0007669"/>
    <property type="project" value="TreeGrafter"/>
</dbReference>
<gene>
    <name evidence="5" type="ORF">S12H4_38037</name>
</gene>
<comment type="similarity">
    <text evidence="1">Belongs to the HpcH/HpaI aldolase family.</text>
</comment>
<organism evidence="5">
    <name type="scientific">marine sediment metagenome</name>
    <dbReference type="NCBI Taxonomy" id="412755"/>
    <lineage>
        <taxon>unclassified sequences</taxon>
        <taxon>metagenomes</taxon>
        <taxon>ecological metagenomes</taxon>
    </lineage>
</organism>
<protein>
    <recommendedName>
        <fullName evidence="4">HpcH/HpaI aldolase/citrate lyase domain-containing protein</fullName>
    </recommendedName>
</protein>
<dbReference type="SUPFAM" id="SSF51621">
    <property type="entry name" value="Phosphoenolpyruvate/pyruvate domain"/>
    <property type="match status" value="1"/>
</dbReference>
<evidence type="ECO:0000256" key="2">
    <source>
        <dbReference type="ARBA" id="ARBA00022723"/>
    </source>
</evidence>
<dbReference type="Pfam" id="PF03328">
    <property type="entry name" value="HpcH_HpaI"/>
    <property type="match status" value="1"/>
</dbReference>
<name>X1TDA1_9ZZZZ</name>
<dbReference type="PANTHER" id="PTHR30502">
    <property type="entry name" value="2-KETO-3-DEOXY-L-RHAMNONATE ALDOLASE"/>
    <property type="match status" value="1"/>
</dbReference>
<dbReference type="InterPro" id="IPR050251">
    <property type="entry name" value="HpcH-HpaI_aldolase"/>
</dbReference>
<dbReference type="PANTHER" id="PTHR30502:SF0">
    <property type="entry name" value="PHOSPHOENOLPYRUVATE CARBOXYLASE FAMILY PROTEIN"/>
    <property type="match status" value="1"/>
</dbReference>
<dbReference type="EMBL" id="BARW01022855">
    <property type="protein sequence ID" value="GAI89351.1"/>
    <property type="molecule type" value="Genomic_DNA"/>
</dbReference>
<dbReference type="GO" id="GO:0016832">
    <property type="term" value="F:aldehyde-lyase activity"/>
    <property type="evidence" value="ECO:0007669"/>
    <property type="project" value="TreeGrafter"/>
</dbReference>
<dbReference type="Gene3D" id="3.20.20.60">
    <property type="entry name" value="Phosphoenolpyruvate-binding domains"/>
    <property type="match status" value="1"/>
</dbReference>
<dbReference type="InterPro" id="IPR015813">
    <property type="entry name" value="Pyrv/PenolPyrv_kinase-like_dom"/>
</dbReference>
<evidence type="ECO:0000256" key="3">
    <source>
        <dbReference type="ARBA" id="ARBA00023239"/>
    </source>
</evidence>
<feature type="domain" description="HpcH/HpaI aldolase/citrate lyase" evidence="4">
    <location>
        <begin position="16"/>
        <end position="87"/>
    </location>
</feature>
<evidence type="ECO:0000313" key="5">
    <source>
        <dbReference type="EMBL" id="GAI89351.1"/>
    </source>
</evidence>